<dbReference type="SUPFAM" id="SSF56752">
    <property type="entry name" value="D-aminoacid aminotransferase-like PLP-dependent enzymes"/>
    <property type="match status" value="1"/>
</dbReference>
<evidence type="ECO:0000256" key="5">
    <source>
        <dbReference type="ARBA" id="ARBA00013053"/>
    </source>
</evidence>
<dbReference type="GO" id="GO:0004084">
    <property type="term" value="F:branched-chain-amino-acid transaminase activity"/>
    <property type="evidence" value="ECO:0007669"/>
    <property type="project" value="UniProtKB-EC"/>
</dbReference>
<keyword evidence="9" id="KW-0808">Transferase</keyword>
<dbReference type="PANTHER" id="PTHR42743:SF11">
    <property type="entry name" value="AMINODEOXYCHORISMATE LYASE"/>
    <property type="match status" value="1"/>
</dbReference>
<dbReference type="EMBL" id="FNDQ01000012">
    <property type="protein sequence ID" value="SDH73550.1"/>
    <property type="molecule type" value="Genomic_DNA"/>
</dbReference>
<comment type="similarity">
    <text evidence="4">Belongs to the class-IV pyridoxal-phosphate-dependent aminotransferase family.</text>
</comment>
<comment type="pathway">
    <text evidence="1">Amino-acid biosynthesis; L-isoleucine biosynthesis; L-isoleucine from 2-oxobutanoate: step 4/4.</text>
</comment>
<dbReference type="AlphaFoldDB" id="A0A1G8EUL0"/>
<comment type="pathway">
    <text evidence="3">Amino-acid biosynthesis; L-leucine biosynthesis; L-leucine from 3-methyl-2-oxobutanoate: step 4/4.</text>
</comment>
<evidence type="ECO:0000256" key="4">
    <source>
        <dbReference type="ARBA" id="ARBA00009320"/>
    </source>
</evidence>
<gene>
    <name evidence="9" type="ORF">SAMN05421818_11291</name>
</gene>
<comment type="pathway">
    <text evidence="2">Amino-acid biosynthesis; L-valine biosynthesis; L-valine from pyruvate: step 4/4.</text>
</comment>
<dbReference type="STRING" id="702745.SAMN05421818_11291"/>
<evidence type="ECO:0000313" key="9">
    <source>
        <dbReference type="EMBL" id="SDH73550.1"/>
    </source>
</evidence>
<comment type="catalytic activity">
    <reaction evidence="8">
        <text>L-leucine + 2-oxoglutarate = 4-methyl-2-oxopentanoate + L-glutamate</text>
        <dbReference type="Rhea" id="RHEA:18321"/>
        <dbReference type="ChEBI" id="CHEBI:16810"/>
        <dbReference type="ChEBI" id="CHEBI:17865"/>
        <dbReference type="ChEBI" id="CHEBI:29985"/>
        <dbReference type="ChEBI" id="CHEBI:57427"/>
        <dbReference type="EC" id="2.6.1.42"/>
    </reaction>
</comment>
<dbReference type="EC" id="2.6.1.42" evidence="5"/>
<dbReference type="PANTHER" id="PTHR42743">
    <property type="entry name" value="AMINO-ACID AMINOTRANSFERASE"/>
    <property type="match status" value="1"/>
</dbReference>
<dbReference type="GO" id="GO:0046394">
    <property type="term" value="P:carboxylic acid biosynthetic process"/>
    <property type="evidence" value="ECO:0007669"/>
    <property type="project" value="UniProtKB-ARBA"/>
</dbReference>
<accession>A0A1G8EUL0</accession>
<protein>
    <recommendedName>
        <fullName evidence="5">branched-chain-amino-acid transaminase</fullName>
        <ecNumber evidence="5">2.6.1.42</ecNumber>
    </recommendedName>
</protein>
<dbReference type="InterPro" id="IPR050571">
    <property type="entry name" value="Class-IV_PLP-Dep_Aminotrnsfr"/>
</dbReference>
<evidence type="ECO:0000256" key="7">
    <source>
        <dbReference type="ARBA" id="ARBA00048798"/>
    </source>
</evidence>
<comment type="catalytic activity">
    <reaction evidence="6">
        <text>L-valine + 2-oxoglutarate = 3-methyl-2-oxobutanoate + L-glutamate</text>
        <dbReference type="Rhea" id="RHEA:24813"/>
        <dbReference type="ChEBI" id="CHEBI:11851"/>
        <dbReference type="ChEBI" id="CHEBI:16810"/>
        <dbReference type="ChEBI" id="CHEBI:29985"/>
        <dbReference type="ChEBI" id="CHEBI:57762"/>
        <dbReference type="EC" id="2.6.1.42"/>
    </reaction>
</comment>
<dbReference type="CDD" id="cd00449">
    <property type="entry name" value="PLPDE_IV"/>
    <property type="match status" value="1"/>
</dbReference>
<dbReference type="InterPro" id="IPR043131">
    <property type="entry name" value="BCAT-like_N"/>
</dbReference>
<dbReference type="InterPro" id="IPR036038">
    <property type="entry name" value="Aminotransferase-like"/>
</dbReference>
<dbReference type="InterPro" id="IPR043132">
    <property type="entry name" value="BCAT-like_C"/>
</dbReference>
<sequence>MINVNGKIVSNSEISLENNRGFLYGDAVFETVRVLDNKVLFVEDHYFRLMSSMRILRMAIPMEFTMEYFQEEIIKTAQALESDSNAIRVRFNVYRNANGRYLPTDRKIGYIATAECLDQSVYSFDETAYEVELYKDFYVTAHLLSTLKTNNRLINVTGSIFADENGYQNCFLLNDSKNIVEALNANIFVVKDKVVKTPPLSDGCVKGIMRKQVIELLEKHPDYTLEEVSISPFELQKADEIFLTNVIIGIQAVTKYRKKEFKNDLSKDLLNRLNAKIRLL</sequence>
<dbReference type="InterPro" id="IPR001544">
    <property type="entry name" value="Aminotrans_IV"/>
</dbReference>
<evidence type="ECO:0000256" key="2">
    <source>
        <dbReference type="ARBA" id="ARBA00004931"/>
    </source>
</evidence>
<organism evidence="9 10">
    <name type="scientific">Myroides phaeus</name>
    <dbReference type="NCBI Taxonomy" id="702745"/>
    <lineage>
        <taxon>Bacteria</taxon>
        <taxon>Pseudomonadati</taxon>
        <taxon>Bacteroidota</taxon>
        <taxon>Flavobacteriia</taxon>
        <taxon>Flavobacteriales</taxon>
        <taxon>Flavobacteriaceae</taxon>
        <taxon>Myroides</taxon>
    </lineage>
</organism>
<evidence type="ECO:0000256" key="8">
    <source>
        <dbReference type="ARBA" id="ARBA00049229"/>
    </source>
</evidence>
<evidence type="ECO:0000313" key="10">
    <source>
        <dbReference type="Proteomes" id="UP000243588"/>
    </source>
</evidence>
<dbReference type="Proteomes" id="UP000243588">
    <property type="component" value="Unassembled WGS sequence"/>
</dbReference>
<proteinExistence type="inferred from homology"/>
<evidence type="ECO:0000256" key="6">
    <source>
        <dbReference type="ARBA" id="ARBA00048212"/>
    </source>
</evidence>
<evidence type="ECO:0000256" key="1">
    <source>
        <dbReference type="ARBA" id="ARBA00004824"/>
    </source>
</evidence>
<evidence type="ECO:0000256" key="3">
    <source>
        <dbReference type="ARBA" id="ARBA00005072"/>
    </source>
</evidence>
<name>A0A1G8EUL0_9FLAO</name>
<keyword evidence="9" id="KW-0032">Aminotransferase</keyword>
<comment type="catalytic activity">
    <reaction evidence="7">
        <text>L-isoleucine + 2-oxoglutarate = (S)-3-methyl-2-oxopentanoate + L-glutamate</text>
        <dbReference type="Rhea" id="RHEA:24801"/>
        <dbReference type="ChEBI" id="CHEBI:16810"/>
        <dbReference type="ChEBI" id="CHEBI:29985"/>
        <dbReference type="ChEBI" id="CHEBI:35146"/>
        <dbReference type="ChEBI" id="CHEBI:58045"/>
        <dbReference type="EC" id="2.6.1.42"/>
    </reaction>
</comment>
<dbReference type="RefSeq" id="WP_090408829.1">
    <property type="nucleotide sequence ID" value="NZ_FNDQ01000012.1"/>
</dbReference>
<dbReference type="Gene3D" id="3.20.10.10">
    <property type="entry name" value="D-amino Acid Aminotransferase, subunit A, domain 2"/>
    <property type="match status" value="1"/>
</dbReference>
<dbReference type="Gene3D" id="3.30.470.10">
    <property type="match status" value="1"/>
</dbReference>
<reference evidence="10" key="1">
    <citation type="submission" date="2016-10" db="EMBL/GenBank/DDBJ databases">
        <authorList>
            <person name="Varghese N."/>
            <person name="Submissions S."/>
        </authorList>
    </citation>
    <scope>NUCLEOTIDE SEQUENCE [LARGE SCALE GENOMIC DNA]</scope>
    <source>
        <strain evidence="10">DSM 23313</strain>
    </source>
</reference>
<dbReference type="Pfam" id="PF01063">
    <property type="entry name" value="Aminotran_4"/>
    <property type="match status" value="1"/>
</dbReference>
<keyword evidence="10" id="KW-1185">Reference proteome</keyword>